<keyword evidence="7" id="KW-0175">Coiled coil</keyword>
<feature type="domain" description="PAS" evidence="9">
    <location>
        <begin position="2"/>
        <end position="50"/>
    </location>
</feature>
<dbReference type="PROSITE" id="PS50112">
    <property type="entry name" value="PAS"/>
    <property type="match status" value="1"/>
</dbReference>
<organism evidence="10 11">
    <name type="scientific">Aminicella lysinilytica</name>
    <dbReference type="NCBI Taxonomy" id="433323"/>
    <lineage>
        <taxon>Bacteria</taxon>
        <taxon>Bacillati</taxon>
        <taxon>Bacillota</taxon>
        <taxon>Clostridia</taxon>
        <taxon>Peptostreptococcales</taxon>
        <taxon>Anaerovoracaceae</taxon>
        <taxon>Aminicella</taxon>
    </lineage>
</organism>
<keyword evidence="2" id="KW-0058">Aromatic hydrocarbons catabolism</keyword>
<dbReference type="InterPro" id="IPR009057">
    <property type="entry name" value="Homeodomain-like_sf"/>
</dbReference>
<keyword evidence="3" id="KW-0067">ATP-binding</keyword>
<dbReference type="InterPro" id="IPR058031">
    <property type="entry name" value="AAA_lid_NorR"/>
</dbReference>
<dbReference type="Gene3D" id="3.40.50.300">
    <property type="entry name" value="P-loop containing nucleotide triphosphate hydrolases"/>
    <property type="match status" value="1"/>
</dbReference>
<dbReference type="OrthoDB" id="9803970at2"/>
<dbReference type="Gene3D" id="1.10.10.60">
    <property type="entry name" value="Homeodomain-like"/>
    <property type="match status" value="1"/>
</dbReference>
<keyword evidence="5" id="KW-0804">Transcription</keyword>
<evidence type="ECO:0000256" key="4">
    <source>
        <dbReference type="ARBA" id="ARBA00023015"/>
    </source>
</evidence>
<dbReference type="InterPro" id="IPR003593">
    <property type="entry name" value="AAA+_ATPase"/>
</dbReference>
<dbReference type="SUPFAM" id="SSF55785">
    <property type="entry name" value="PYP-like sensor domain (PAS domain)"/>
    <property type="match status" value="1"/>
</dbReference>
<dbReference type="PANTHER" id="PTHR32071">
    <property type="entry name" value="TRANSCRIPTIONAL REGULATORY PROTEIN"/>
    <property type="match status" value="1"/>
</dbReference>
<proteinExistence type="predicted"/>
<dbReference type="Proteomes" id="UP000295500">
    <property type="component" value="Unassembled WGS sequence"/>
</dbReference>
<evidence type="ECO:0000256" key="6">
    <source>
        <dbReference type="ARBA" id="ARBA00029500"/>
    </source>
</evidence>
<keyword evidence="11" id="KW-1185">Reference proteome</keyword>
<dbReference type="PANTHER" id="PTHR32071:SF57">
    <property type="entry name" value="C4-DICARBOXYLATE TRANSPORT TRANSCRIPTIONAL REGULATORY PROTEIN DCTD"/>
    <property type="match status" value="1"/>
</dbReference>
<feature type="coiled-coil region" evidence="7">
    <location>
        <begin position="104"/>
        <end position="134"/>
    </location>
</feature>
<dbReference type="Pfam" id="PF00158">
    <property type="entry name" value="Sigma54_activat"/>
    <property type="match status" value="1"/>
</dbReference>
<evidence type="ECO:0000256" key="3">
    <source>
        <dbReference type="ARBA" id="ARBA00022840"/>
    </source>
</evidence>
<accession>A0A4R6PWR0</accession>
<dbReference type="InterPro" id="IPR027417">
    <property type="entry name" value="P-loop_NTPase"/>
</dbReference>
<evidence type="ECO:0000313" key="10">
    <source>
        <dbReference type="EMBL" id="TDP46654.1"/>
    </source>
</evidence>
<dbReference type="Pfam" id="PF25601">
    <property type="entry name" value="AAA_lid_14"/>
    <property type="match status" value="1"/>
</dbReference>
<dbReference type="PROSITE" id="PS00675">
    <property type="entry name" value="SIGMA54_INTERACT_1"/>
    <property type="match status" value="1"/>
</dbReference>
<dbReference type="SUPFAM" id="SSF46689">
    <property type="entry name" value="Homeodomain-like"/>
    <property type="match status" value="1"/>
</dbReference>
<dbReference type="EMBL" id="SNXO01000057">
    <property type="protein sequence ID" value="TDP46654.1"/>
    <property type="molecule type" value="Genomic_DNA"/>
</dbReference>
<dbReference type="InterPro" id="IPR002078">
    <property type="entry name" value="Sigma_54_int"/>
</dbReference>
<dbReference type="Gene3D" id="1.10.8.60">
    <property type="match status" value="1"/>
</dbReference>
<dbReference type="InterPro" id="IPR025662">
    <property type="entry name" value="Sigma_54_int_dom_ATP-bd_1"/>
</dbReference>
<dbReference type="InterPro" id="IPR013767">
    <property type="entry name" value="PAS_fold"/>
</dbReference>
<dbReference type="GO" id="GO:0003677">
    <property type="term" value="F:DNA binding"/>
    <property type="evidence" value="ECO:0007669"/>
    <property type="project" value="UniProtKB-KW"/>
</dbReference>
<dbReference type="GO" id="GO:0006355">
    <property type="term" value="P:regulation of DNA-templated transcription"/>
    <property type="evidence" value="ECO:0007669"/>
    <property type="project" value="InterPro"/>
</dbReference>
<sequence>MKDIDFKCICDNMIDALYVTDHHGNTIYVNDAYLKLGDLTREEIIGKNIIILNDEQDLYSGGVLPDVIKSKKRVDCVGTLTRTNTKVHITGIPIFDSNGYIKYAVATEKDMERLEELEDNLAELRKDNYKGNIELAYLRDQQLVNSDVVAESSCMQEAFSIARSVSKTDVTVLITGESGTGKEIIADAIYMASDRNGKPFIKLNCSAIPSTLLESELFGYEEGSFTGASKGGKPGLFEIANGGVVLLDEIGDMPLDLQVKLLRVLQSHEVLRIGGKEPINLDIRLIASTNKDLKAAIKDGTFREDLYYRLNVVPITLAPLKERQADIEPLVEIFLKRYNNRYNKNVILTRGAMVMMLEYPWPGNIRELKNVVERMVVINFSNVIDGEIVSRVLGLTSEQKEAINPNTGTLKAATESLERQLIQEALAKYGSKRQAAKALGIDHSTLIKKCKRLGVE</sequence>
<evidence type="ECO:0000256" key="7">
    <source>
        <dbReference type="SAM" id="Coils"/>
    </source>
</evidence>
<feature type="domain" description="Sigma-54 factor interaction" evidence="8">
    <location>
        <begin position="148"/>
        <end position="377"/>
    </location>
</feature>
<keyword evidence="1" id="KW-0547">Nucleotide-binding</keyword>
<dbReference type="Gene3D" id="3.30.450.20">
    <property type="entry name" value="PAS domain"/>
    <property type="match status" value="1"/>
</dbReference>
<dbReference type="InterPro" id="IPR030828">
    <property type="entry name" value="HTH_TyrR"/>
</dbReference>
<dbReference type="SMART" id="SM00091">
    <property type="entry name" value="PAS"/>
    <property type="match status" value="1"/>
</dbReference>
<evidence type="ECO:0000256" key="5">
    <source>
        <dbReference type="ARBA" id="ARBA00023163"/>
    </source>
</evidence>
<dbReference type="InterPro" id="IPR025944">
    <property type="entry name" value="Sigma_54_int_dom_CS"/>
</dbReference>
<dbReference type="FunFam" id="3.40.50.300:FF:000006">
    <property type="entry name" value="DNA-binding transcriptional regulator NtrC"/>
    <property type="match status" value="1"/>
</dbReference>
<dbReference type="PROSITE" id="PS00688">
    <property type="entry name" value="SIGMA54_INTERACT_3"/>
    <property type="match status" value="1"/>
</dbReference>
<dbReference type="AlphaFoldDB" id="A0A4R6PWR0"/>
<dbReference type="CDD" id="cd00009">
    <property type="entry name" value="AAA"/>
    <property type="match status" value="1"/>
</dbReference>
<dbReference type="SMART" id="SM00382">
    <property type="entry name" value="AAA"/>
    <property type="match status" value="1"/>
</dbReference>
<dbReference type="InterPro" id="IPR035965">
    <property type="entry name" value="PAS-like_dom_sf"/>
</dbReference>
<evidence type="ECO:0000259" key="8">
    <source>
        <dbReference type="PROSITE" id="PS50045"/>
    </source>
</evidence>
<dbReference type="RefSeq" id="WP_133529301.1">
    <property type="nucleotide sequence ID" value="NZ_SNXO01000057.1"/>
</dbReference>
<name>A0A4R6PWR0_9FIRM</name>
<dbReference type="Pfam" id="PF18024">
    <property type="entry name" value="HTH_50"/>
    <property type="match status" value="1"/>
</dbReference>
<dbReference type="CDD" id="cd00130">
    <property type="entry name" value="PAS"/>
    <property type="match status" value="1"/>
</dbReference>
<gene>
    <name evidence="10" type="ORF">EV211_1579</name>
</gene>
<reference evidence="10 11" key="1">
    <citation type="submission" date="2019-03" db="EMBL/GenBank/DDBJ databases">
        <title>Genomic Encyclopedia of Type Strains, Phase IV (KMG-IV): sequencing the most valuable type-strain genomes for metagenomic binning, comparative biology and taxonomic classification.</title>
        <authorList>
            <person name="Goeker M."/>
        </authorList>
    </citation>
    <scope>NUCLEOTIDE SEQUENCE [LARGE SCALE GENOMIC DNA]</scope>
    <source>
        <strain evidence="10 11">DSM 28287</strain>
    </source>
</reference>
<dbReference type="GO" id="GO:0005524">
    <property type="term" value="F:ATP binding"/>
    <property type="evidence" value="ECO:0007669"/>
    <property type="project" value="UniProtKB-KW"/>
</dbReference>
<evidence type="ECO:0000313" key="11">
    <source>
        <dbReference type="Proteomes" id="UP000295500"/>
    </source>
</evidence>
<dbReference type="SUPFAM" id="SSF52540">
    <property type="entry name" value="P-loop containing nucleoside triphosphate hydrolases"/>
    <property type="match status" value="1"/>
</dbReference>
<evidence type="ECO:0000256" key="1">
    <source>
        <dbReference type="ARBA" id="ARBA00022741"/>
    </source>
</evidence>
<dbReference type="NCBIfam" id="TIGR00229">
    <property type="entry name" value="sensory_box"/>
    <property type="match status" value="1"/>
</dbReference>
<dbReference type="Pfam" id="PF00989">
    <property type="entry name" value="PAS"/>
    <property type="match status" value="1"/>
</dbReference>
<comment type="caution">
    <text evidence="10">The sequence shown here is derived from an EMBL/GenBank/DDBJ whole genome shotgun (WGS) entry which is preliminary data.</text>
</comment>
<keyword evidence="4" id="KW-0805">Transcription regulation</keyword>
<evidence type="ECO:0000256" key="2">
    <source>
        <dbReference type="ARBA" id="ARBA00022797"/>
    </source>
</evidence>
<evidence type="ECO:0000259" key="9">
    <source>
        <dbReference type="PROSITE" id="PS50112"/>
    </source>
</evidence>
<protein>
    <recommendedName>
        <fullName evidence="6">HTH-type transcriptional regulatory protein TyrR</fullName>
    </recommendedName>
</protein>
<dbReference type="PROSITE" id="PS50045">
    <property type="entry name" value="SIGMA54_INTERACT_4"/>
    <property type="match status" value="1"/>
</dbReference>
<dbReference type="InterPro" id="IPR000014">
    <property type="entry name" value="PAS"/>
</dbReference>